<sequence length="91" mass="10787">MKLVSINMHLFEDDRMDGHEKYEALTGKSWTAAVTEWNQLEQRVQEAATQYLECAAPHQSDERKQLETALRSRHSEADAYWKKMWEDLDRC</sequence>
<dbReference type="InterPro" id="IPR056214">
    <property type="entry name" value="SrfA-like_pseudomonas"/>
</dbReference>
<protein>
    <submittedName>
        <fullName evidence="1">Uncharacterized protein</fullName>
    </submittedName>
</protein>
<gene>
    <name evidence="1" type="ORF">I5Q09_21010</name>
</gene>
<proteinExistence type="predicted"/>
<dbReference type="RefSeq" id="WP_019364675.1">
    <property type="nucleotide sequence ID" value="NZ_JBBEFY010000031.1"/>
</dbReference>
<evidence type="ECO:0000313" key="1">
    <source>
        <dbReference type="EMBL" id="MBH3441166.1"/>
    </source>
</evidence>
<dbReference type="EMBL" id="JADTXM010000018">
    <property type="protein sequence ID" value="MBH3441166.1"/>
    <property type="molecule type" value="Genomic_DNA"/>
</dbReference>
<comment type="caution">
    <text evidence="1">The sequence shown here is derived from an EMBL/GenBank/DDBJ whole genome shotgun (WGS) entry which is preliminary data.</text>
</comment>
<name>A0ABS0MWR5_PSELU</name>
<reference evidence="1 2" key="1">
    <citation type="submission" date="2020-11" db="EMBL/GenBank/DDBJ databases">
        <title>Enhanced detection system for hospital associated transmission using whole genome sequencing surveillance.</title>
        <authorList>
            <person name="Harrison L.H."/>
            <person name="Van Tyne D."/>
            <person name="Marsh J.W."/>
            <person name="Griffith M.P."/>
            <person name="Snyder D.J."/>
            <person name="Cooper V.S."/>
            <person name="Mustapha M."/>
        </authorList>
    </citation>
    <scope>NUCLEOTIDE SEQUENCE [LARGE SCALE GENOMIC DNA]</scope>
    <source>
        <strain evidence="1 2">PSB00013</strain>
    </source>
</reference>
<accession>A0ABS0MWR5</accession>
<organism evidence="1 2">
    <name type="scientific">Pseudomonas luteola</name>
    <dbReference type="NCBI Taxonomy" id="47886"/>
    <lineage>
        <taxon>Bacteria</taxon>
        <taxon>Pseudomonadati</taxon>
        <taxon>Pseudomonadota</taxon>
        <taxon>Gammaproteobacteria</taxon>
        <taxon>Pseudomonadales</taxon>
        <taxon>Pseudomonadaceae</taxon>
        <taxon>Pseudomonas</taxon>
    </lineage>
</organism>
<dbReference type="Proteomes" id="UP000638986">
    <property type="component" value="Unassembled WGS sequence"/>
</dbReference>
<dbReference type="Pfam" id="PF24296">
    <property type="entry name" value="SrfA"/>
    <property type="match status" value="1"/>
</dbReference>
<evidence type="ECO:0000313" key="2">
    <source>
        <dbReference type="Proteomes" id="UP000638986"/>
    </source>
</evidence>